<name>A0A6F8TB35_ACIBA</name>
<reference evidence="1" key="1">
    <citation type="submission" date="2020-03" db="EMBL/GenBank/DDBJ databases">
        <title>Complete genome sequence of Acinetobacter baumannii ATCC19606T, which is a model strain for tolerization of antimicrobial agents.</title>
        <authorList>
            <person name="Tsubouchi T."/>
            <person name="Suzuki M."/>
            <person name="Niki M."/>
            <person name="Oinuma K."/>
            <person name="Niki M."/>
            <person name="Shibayama K."/>
            <person name="Kakeya H."/>
            <person name="Kaneko Y."/>
        </authorList>
    </citation>
    <scope>NUCLEOTIDE SEQUENCE</scope>
    <source>
        <strain evidence="1">ATCC19606</strain>
    </source>
</reference>
<proteinExistence type="predicted"/>
<dbReference type="AlphaFoldDB" id="A0A6F8TB35"/>
<organism evidence="1">
    <name type="scientific">Acinetobacter baumannii</name>
    <dbReference type="NCBI Taxonomy" id="470"/>
    <lineage>
        <taxon>Bacteria</taxon>
        <taxon>Pseudomonadati</taxon>
        <taxon>Pseudomonadota</taxon>
        <taxon>Gammaproteobacteria</taxon>
        <taxon>Moraxellales</taxon>
        <taxon>Moraxellaceae</taxon>
        <taxon>Acinetobacter</taxon>
        <taxon>Acinetobacter calcoaceticus/baumannii complex</taxon>
    </lineage>
</organism>
<sequence length="197" mass="22977">MTEFVNVFSDVKNFKIEFKVSTIGKFKSKSKYSGIYKYKFVKNIFKKIIDLTVNEAKPETKIKGLKITGYPHVSRFFEYKEIVENHPDASHVLLTDVRDVFFQSNPFKNLSKALFVGMENPDFTIGTEQYNQKWILDAYGESFYNLAKDEQVSCSGVTIGDHESIKVYINKMIEEFCKQPYQKCLTEFMIKPCIINY</sequence>
<protein>
    <submittedName>
        <fullName evidence="1">Uncharacterized protein</fullName>
    </submittedName>
</protein>
<accession>A0A6F8TB35</accession>
<evidence type="ECO:0000313" key="1">
    <source>
        <dbReference type="EMBL" id="BCA98196.1"/>
    </source>
</evidence>
<dbReference type="EMBL" id="AP022836">
    <property type="protein sequence ID" value="BCA98196.1"/>
    <property type="molecule type" value="Genomic_DNA"/>
</dbReference>
<gene>
    <name evidence="1" type="ORF">ATCC19606_05320</name>
</gene>